<dbReference type="RefSeq" id="WP_330387048.1">
    <property type="nucleotide sequence ID" value="NZ_FMWL01000001.1"/>
</dbReference>
<organism evidence="3 4">
    <name type="scientific">Acidaminobacter hydrogenoformans DSM 2784</name>
    <dbReference type="NCBI Taxonomy" id="1120920"/>
    <lineage>
        <taxon>Bacteria</taxon>
        <taxon>Bacillati</taxon>
        <taxon>Bacillota</taxon>
        <taxon>Clostridia</taxon>
        <taxon>Peptostreptococcales</taxon>
        <taxon>Acidaminobacteraceae</taxon>
        <taxon>Acidaminobacter</taxon>
    </lineage>
</organism>
<reference evidence="3 4" key="1">
    <citation type="submission" date="2016-10" db="EMBL/GenBank/DDBJ databases">
        <authorList>
            <person name="de Groot N.N."/>
        </authorList>
    </citation>
    <scope>NUCLEOTIDE SEQUENCE [LARGE SCALE GENOMIC DNA]</scope>
    <source>
        <strain evidence="3 4">DSM 2784</strain>
    </source>
</reference>
<dbReference type="PANTHER" id="PTHR39966">
    <property type="entry name" value="BLL2471 PROTEIN-RELATED"/>
    <property type="match status" value="1"/>
</dbReference>
<accession>A0A1G5RTA6</accession>
<dbReference type="InterPro" id="IPR007380">
    <property type="entry name" value="DUF438"/>
</dbReference>
<dbReference type="Proteomes" id="UP000199208">
    <property type="component" value="Unassembled WGS sequence"/>
</dbReference>
<protein>
    <recommendedName>
        <fullName evidence="5">PAC domain-containing protein</fullName>
    </recommendedName>
</protein>
<feature type="domain" description="Hemerythrin-like" evidence="1">
    <location>
        <begin position="101"/>
        <end position="231"/>
    </location>
</feature>
<gene>
    <name evidence="3" type="ORF">SAMN03080599_00291</name>
</gene>
<evidence type="ECO:0000259" key="2">
    <source>
        <dbReference type="Pfam" id="PF04282"/>
    </source>
</evidence>
<dbReference type="SUPFAM" id="SSF55785">
    <property type="entry name" value="PYP-like sensor domain (PAS domain)"/>
    <property type="match status" value="1"/>
</dbReference>
<name>A0A1G5RTA6_9FIRM</name>
<dbReference type="Pfam" id="PF04282">
    <property type="entry name" value="DUF438"/>
    <property type="match status" value="1"/>
</dbReference>
<evidence type="ECO:0000313" key="3">
    <source>
        <dbReference type="EMBL" id="SCZ76539.1"/>
    </source>
</evidence>
<dbReference type="GO" id="GO:0005886">
    <property type="term" value="C:plasma membrane"/>
    <property type="evidence" value="ECO:0007669"/>
    <property type="project" value="TreeGrafter"/>
</dbReference>
<dbReference type="InterPro" id="IPR035965">
    <property type="entry name" value="PAS-like_dom_sf"/>
</dbReference>
<dbReference type="PANTHER" id="PTHR39966:SF3">
    <property type="entry name" value="DUF438 DOMAIN-CONTAINING PROTEIN"/>
    <property type="match status" value="1"/>
</dbReference>
<dbReference type="STRING" id="1120920.SAMN03080599_00291"/>
<dbReference type="Gene3D" id="3.30.450.20">
    <property type="entry name" value="PAS domain"/>
    <property type="match status" value="1"/>
</dbReference>
<proteinExistence type="predicted"/>
<dbReference type="Gene3D" id="1.20.120.520">
    <property type="entry name" value="nmb1532 protein domain like"/>
    <property type="match status" value="1"/>
</dbReference>
<dbReference type="AlphaFoldDB" id="A0A1G5RTA6"/>
<keyword evidence="4" id="KW-1185">Reference proteome</keyword>
<dbReference type="Pfam" id="PF01814">
    <property type="entry name" value="Hemerythrin"/>
    <property type="match status" value="1"/>
</dbReference>
<feature type="domain" description="DUF438" evidence="2">
    <location>
        <begin position="22"/>
        <end position="87"/>
    </location>
</feature>
<evidence type="ECO:0000259" key="1">
    <source>
        <dbReference type="Pfam" id="PF01814"/>
    </source>
</evidence>
<evidence type="ECO:0008006" key="5">
    <source>
        <dbReference type="Google" id="ProtNLM"/>
    </source>
</evidence>
<dbReference type="EMBL" id="FMWL01000001">
    <property type="protein sequence ID" value="SCZ76539.1"/>
    <property type="molecule type" value="Genomic_DNA"/>
</dbReference>
<dbReference type="Pfam" id="PF13596">
    <property type="entry name" value="PAS_10"/>
    <property type="match status" value="1"/>
</dbReference>
<sequence>MSEYIDNRSNMKSNKEQRQKVLKEIILQLHDGKDPAEVKEEFAKLIEGVSASEISEMESGLVAEGMAVEEIQKLCDVHAEIFRGAVTQIHTTSKEEEKPGHPVRVLREENFAIENLLKNTLMPKVAALTEETLAERRYELLEDVNLLLDIDKHYSRKENILFPYMEKYGITAPPKVMWGVDDEIRVMIKGFKALLNSPDGTVEDLKAAAEAMNTKILDMIFKEESILIPMLLETLTEDEWVEIALDSDEIGYCIVSPEAKWSPSRMIPFGAPGEGNAAEAVSNAADGLIRMETGILKVDELTRILNTLPIDMTFIDKDDNVKYFSQSAERIFPRTKSVIGRSVQNCHPPSSVHVVETILEAFKAGRKDHEHFWIQMGDAMIYIRYFAVRGEQGEYLGTLEVTQNIAPLKAIEGQKRLLSENF</sequence>
<dbReference type="InterPro" id="IPR012312">
    <property type="entry name" value="Hemerythrin-like"/>
</dbReference>
<evidence type="ECO:0000313" key="4">
    <source>
        <dbReference type="Proteomes" id="UP000199208"/>
    </source>
</evidence>